<dbReference type="InParanoid" id="A0A078AYS0"/>
<dbReference type="Proteomes" id="UP000039865">
    <property type="component" value="Unassembled WGS sequence"/>
</dbReference>
<dbReference type="InterPro" id="IPR032675">
    <property type="entry name" value="LRR_dom_sf"/>
</dbReference>
<protein>
    <submittedName>
        <fullName evidence="3">Uncharacterized protein</fullName>
    </submittedName>
</protein>
<evidence type="ECO:0000256" key="1">
    <source>
        <dbReference type="SAM" id="Coils"/>
    </source>
</evidence>
<organism evidence="3 4">
    <name type="scientific">Stylonychia lemnae</name>
    <name type="common">Ciliate</name>
    <dbReference type="NCBI Taxonomy" id="5949"/>
    <lineage>
        <taxon>Eukaryota</taxon>
        <taxon>Sar</taxon>
        <taxon>Alveolata</taxon>
        <taxon>Ciliophora</taxon>
        <taxon>Intramacronucleata</taxon>
        <taxon>Spirotrichea</taxon>
        <taxon>Stichotrichia</taxon>
        <taxon>Sporadotrichida</taxon>
        <taxon>Oxytrichidae</taxon>
        <taxon>Stylonychinae</taxon>
        <taxon>Stylonychia</taxon>
    </lineage>
</organism>
<dbReference type="AlphaFoldDB" id="A0A078AYS0"/>
<evidence type="ECO:0000256" key="2">
    <source>
        <dbReference type="SAM" id="MobiDB-lite"/>
    </source>
</evidence>
<feature type="compositionally biased region" description="Polar residues" evidence="2">
    <location>
        <begin position="355"/>
        <end position="374"/>
    </location>
</feature>
<proteinExistence type="predicted"/>
<sequence>MIYGNNIEYLEGLDSMNNLKELLIHRNRIRSLNYLAMPNLQSLVKINASYNQLAQSELDNIAHVTLHLYNLKQLDLYGNDVFSSPAYKYRITENSSLEKLDGLDVKGVVKDRLDRLRKDWQVNYLIEETSEEAKKWIEAERELKGAALNILAKKQERITQEFESYKKTVDEQAFHFLFHFSDVLNFITYISDLKQQRNQGVSDKITFESLNNWRHNITYQENQRLDMLEDSLRQLEDKRKEEMEEVVTTTHFLDKLHEVSMQKPDIWNYMKNEEYKNSKLDQNRNTPKLPNQKLLSFQANNRGVDNMLKSGIRATGNRFKNDVQEENIVNKDDFTDQANRELQLKENFEKNSQYFSQSKRGKNMNQSGNLQPMSPQKYENDIGNPNNISYNRGQGNSFLEQFKSDPAPLNASINNKNQSIRQKQMPIPIEFQDPDNQTIAKASGNPVRQQPGQSGIRASQQPPQANKDAKSCLIF</sequence>
<keyword evidence="1" id="KW-0175">Coiled coil</keyword>
<evidence type="ECO:0000313" key="3">
    <source>
        <dbReference type="EMBL" id="CDW87281.1"/>
    </source>
</evidence>
<dbReference type="OrthoDB" id="305162at2759"/>
<feature type="region of interest" description="Disordered" evidence="2">
    <location>
        <begin position="355"/>
        <end position="377"/>
    </location>
</feature>
<dbReference type="EMBL" id="CCKQ01015461">
    <property type="protein sequence ID" value="CDW87281.1"/>
    <property type="molecule type" value="Genomic_DNA"/>
</dbReference>
<keyword evidence="4" id="KW-1185">Reference proteome</keyword>
<gene>
    <name evidence="3" type="primary">Contig5499.g5889</name>
    <name evidence="3" type="ORF">STYLEM_16384</name>
</gene>
<feature type="compositionally biased region" description="Polar residues" evidence="2">
    <location>
        <begin position="434"/>
        <end position="464"/>
    </location>
</feature>
<evidence type="ECO:0000313" key="4">
    <source>
        <dbReference type="Proteomes" id="UP000039865"/>
    </source>
</evidence>
<dbReference type="SUPFAM" id="SSF52058">
    <property type="entry name" value="L domain-like"/>
    <property type="match status" value="1"/>
</dbReference>
<reference evidence="3 4" key="1">
    <citation type="submission" date="2014-06" db="EMBL/GenBank/DDBJ databases">
        <authorList>
            <person name="Swart Estienne"/>
        </authorList>
    </citation>
    <scope>NUCLEOTIDE SEQUENCE [LARGE SCALE GENOMIC DNA]</scope>
    <source>
        <strain evidence="3 4">130c</strain>
    </source>
</reference>
<name>A0A078AYS0_STYLE</name>
<accession>A0A078AYS0</accession>
<dbReference type="Gene3D" id="3.80.10.10">
    <property type="entry name" value="Ribonuclease Inhibitor"/>
    <property type="match status" value="1"/>
</dbReference>
<feature type="region of interest" description="Disordered" evidence="2">
    <location>
        <begin position="433"/>
        <end position="475"/>
    </location>
</feature>
<feature type="coiled-coil region" evidence="1">
    <location>
        <begin position="218"/>
        <end position="245"/>
    </location>
</feature>